<dbReference type="PANTHER" id="PTHR46632">
    <property type="entry name" value="E3 UBIQUITIN-PROTEIN LIGASE SINA-LIKE 4"/>
    <property type="match status" value="1"/>
</dbReference>
<evidence type="ECO:0000256" key="2">
    <source>
        <dbReference type="ARBA" id="ARBA00022771"/>
    </source>
</evidence>
<feature type="domain" description="SIAH-type" evidence="7">
    <location>
        <begin position="134"/>
        <end position="190"/>
    </location>
</feature>
<evidence type="ECO:0000313" key="8">
    <source>
        <dbReference type="EnsemblPlants" id="TraesCS3B02G028400.1"/>
    </source>
</evidence>
<accession>A0A3B6FFR0</accession>
<dbReference type="AlphaFoldDB" id="A0A3B6FFR0"/>
<feature type="region of interest" description="Disordered" evidence="6">
    <location>
        <begin position="1"/>
        <end position="49"/>
    </location>
</feature>
<dbReference type="SUPFAM" id="SSF49599">
    <property type="entry name" value="TRAF domain-like"/>
    <property type="match status" value="1"/>
</dbReference>
<evidence type="ECO:0000256" key="5">
    <source>
        <dbReference type="PROSITE-ProRule" id="PRU00455"/>
    </source>
</evidence>
<dbReference type="OrthoDB" id="4788989at2759"/>
<reference evidence="8" key="1">
    <citation type="submission" date="2018-08" db="EMBL/GenBank/DDBJ databases">
        <authorList>
            <person name="Rossello M."/>
        </authorList>
    </citation>
    <scope>NUCLEOTIDE SEQUENCE [LARGE SCALE GENOMIC DNA]</scope>
    <source>
        <strain evidence="8">cv. Chinese Spring</strain>
    </source>
</reference>
<dbReference type="STRING" id="4565.A0A3B6FFR0"/>
<gene>
    <name evidence="8" type="primary">LOC123068220</name>
</gene>
<reference evidence="8" key="2">
    <citation type="submission" date="2018-10" db="UniProtKB">
        <authorList>
            <consortium name="EnsemblPlants"/>
        </authorList>
    </citation>
    <scope>IDENTIFICATION</scope>
</reference>
<evidence type="ECO:0000259" key="7">
    <source>
        <dbReference type="PROSITE" id="PS51081"/>
    </source>
</evidence>
<organism evidence="8">
    <name type="scientific">Triticum aestivum</name>
    <name type="common">Wheat</name>
    <dbReference type="NCBI Taxonomy" id="4565"/>
    <lineage>
        <taxon>Eukaryota</taxon>
        <taxon>Viridiplantae</taxon>
        <taxon>Streptophyta</taxon>
        <taxon>Embryophyta</taxon>
        <taxon>Tracheophyta</taxon>
        <taxon>Spermatophyta</taxon>
        <taxon>Magnoliopsida</taxon>
        <taxon>Liliopsida</taxon>
        <taxon>Poales</taxon>
        <taxon>Poaceae</taxon>
        <taxon>BOP clade</taxon>
        <taxon>Pooideae</taxon>
        <taxon>Triticodae</taxon>
        <taxon>Triticeae</taxon>
        <taxon>Triticinae</taxon>
        <taxon>Triticum</taxon>
    </lineage>
</organism>
<dbReference type="OMA" id="AGHMACS"/>
<evidence type="ECO:0000256" key="4">
    <source>
        <dbReference type="ARBA" id="ARBA00024004"/>
    </source>
</evidence>
<protein>
    <recommendedName>
        <fullName evidence="7">SIAH-type domain-containing protein</fullName>
    </recommendedName>
</protein>
<keyword evidence="9" id="KW-1185">Reference proteome</keyword>
<comment type="function">
    <text evidence="4">E3 ubiquitin-protein ligase that mediates ubiquitination and subsequent proteasomal degradation of target proteins. E3 ubiquitin ligases accept ubiquitin from an E2 ubiquitin-conjugating enzyme in the form of a thioester and then directly transfers the ubiquitin to targeted substrates. It probably triggers the ubiquitin-mediated degradation of different substrates.</text>
</comment>
<dbReference type="GO" id="GO:0005737">
    <property type="term" value="C:cytoplasm"/>
    <property type="evidence" value="ECO:0000318"/>
    <property type="project" value="GO_Central"/>
</dbReference>
<dbReference type="GO" id="GO:0008270">
    <property type="term" value="F:zinc ion binding"/>
    <property type="evidence" value="ECO:0007669"/>
    <property type="project" value="UniProtKB-KW"/>
</dbReference>
<proteinExistence type="predicted"/>
<dbReference type="PANTHER" id="PTHR46632:SF38">
    <property type="entry name" value="SIAH-TYPE DOMAIN-CONTAINING PROTEIN"/>
    <property type="match status" value="1"/>
</dbReference>
<dbReference type="PROSITE" id="PS51081">
    <property type="entry name" value="ZF_SIAH"/>
    <property type="match status" value="1"/>
</dbReference>
<name>A0A3B6FFR0_WHEAT</name>
<dbReference type="EnsemblPlants" id="TraesCS3B02G028400.1">
    <property type="protein sequence ID" value="TraesCS3B02G028400.1"/>
    <property type="gene ID" value="TraesCS3B02G028400"/>
</dbReference>
<dbReference type="InterPro" id="IPR013010">
    <property type="entry name" value="Znf_SIAH"/>
</dbReference>
<dbReference type="Gramene" id="TraesCS3B02G028400.1">
    <property type="protein sequence ID" value="TraesCS3B02G028400.1"/>
    <property type="gene ID" value="TraesCS3B02G028400"/>
</dbReference>
<dbReference type="Gene3D" id="3.30.40.10">
    <property type="entry name" value="Zinc/RING finger domain, C3HC4 (zinc finger)"/>
    <property type="match status" value="1"/>
</dbReference>
<evidence type="ECO:0000256" key="3">
    <source>
        <dbReference type="ARBA" id="ARBA00022833"/>
    </source>
</evidence>
<dbReference type="Gramene" id="TraesCS3B03G0064000.1">
    <property type="protein sequence ID" value="TraesCS3B03G0064000.1.CDS"/>
    <property type="gene ID" value="TraesCS3B03G0064000"/>
</dbReference>
<evidence type="ECO:0000313" key="9">
    <source>
        <dbReference type="Proteomes" id="UP000019116"/>
    </source>
</evidence>
<feature type="compositionally biased region" description="Basic and acidic residues" evidence="6">
    <location>
        <begin position="10"/>
        <end position="38"/>
    </location>
</feature>
<sequence length="337" mass="34829">MQGAAAAAEGRSRASPDKADEESAKKPRLDLPDAHSVKQELVAPDAAEGGDPGGIVAAAAPYSPREELAVRIDKRLLHCPLCTLPFKPPVFQCKAGHLACGGCVAQLPCGQCKACVDGAGFFDPCPALDAVVSSTRIECPNAGCPRYVTYHEVAEHQTACAHAPCRCTEPGCGYVGAPQALAGHLHTVHSVPVRAVQYGKASQLRVPVSAPRLVLLGDDDNRVFLLTVGALGAGVTAVSVVCARASAATRPRFACKMWVNLEAAAANGGKEDMVLVDMHMSSSSSPGAVVAAGEPTFLMVPPMYLVPAAAAGDGAASMEVPLHIRIDKLSPWSDALV</sequence>
<dbReference type="InterPro" id="IPR013083">
    <property type="entry name" value="Znf_RING/FYVE/PHD"/>
</dbReference>
<dbReference type="GO" id="GO:0061630">
    <property type="term" value="F:ubiquitin protein ligase activity"/>
    <property type="evidence" value="ECO:0000318"/>
    <property type="project" value="GO_Central"/>
</dbReference>
<evidence type="ECO:0000256" key="6">
    <source>
        <dbReference type="SAM" id="MobiDB-lite"/>
    </source>
</evidence>
<evidence type="ECO:0000256" key="1">
    <source>
        <dbReference type="ARBA" id="ARBA00022723"/>
    </source>
</evidence>
<dbReference type="InterPro" id="IPR044286">
    <property type="entry name" value="SINL_plant"/>
</dbReference>
<dbReference type="Proteomes" id="UP000019116">
    <property type="component" value="Chromosome 3B"/>
</dbReference>
<keyword evidence="2 5" id="KW-0863">Zinc-finger</keyword>
<keyword evidence="3" id="KW-0862">Zinc</keyword>
<keyword evidence="1" id="KW-0479">Metal-binding</keyword>